<name>A0A5K1UUW7_ENTHI</name>
<gene>
    <name evidence="1" type="ORF">CL6EHI_008580</name>
    <name evidence="2" type="ORF">CL6EHI_062520</name>
</gene>
<dbReference type="VEuPathDB" id="AmoebaDB:KM1_202010"/>
<dbReference type="InterPro" id="IPR013887">
    <property type="entry name" value="UPF0592"/>
</dbReference>
<dbReference type="VEuPathDB" id="AmoebaDB:EHI_062520"/>
<protein>
    <submittedName>
        <fullName evidence="2">Uncharacterized protein</fullName>
    </submittedName>
</protein>
<accession>A0A5K1UUW7</accession>
<evidence type="ECO:0000313" key="1">
    <source>
        <dbReference type="EMBL" id="GAT94718.1"/>
    </source>
</evidence>
<dbReference type="Pfam" id="PF08578">
    <property type="entry name" value="DUF1765"/>
    <property type="match status" value="1"/>
</dbReference>
<dbReference type="Proteomes" id="UP000078387">
    <property type="component" value="Unassembled WGS sequence"/>
</dbReference>
<comment type="caution">
    <text evidence="2">The sequence shown here is derived from an EMBL/GenBank/DDBJ whole genome shotgun (WGS) entry which is preliminary data.</text>
</comment>
<dbReference type="OMA" id="YQSVIKM"/>
<dbReference type="EMBL" id="BDEQ01000001">
    <property type="protein sequence ID" value="GAT95144.1"/>
    <property type="molecule type" value="Genomic_DNA"/>
</dbReference>
<dbReference type="PANTHER" id="PTHR35397:SF1">
    <property type="entry name" value="ARMADILLO-LIKE HELICAL DOMAIN-CONTAINING PROTEIN"/>
    <property type="match status" value="1"/>
</dbReference>
<dbReference type="PANTHER" id="PTHR35397">
    <property type="entry name" value="C2 DOMAIN-CONTAINING PROTEIN-RELATED"/>
    <property type="match status" value="1"/>
</dbReference>
<reference evidence="2 3" key="1">
    <citation type="submission" date="2016-05" db="EMBL/GenBank/DDBJ databases">
        <title>First whole genome sequencing of Entamoeba histolytica HM1:IMSS-clone-6.</title>
        <authorList>
            <person name="Mukherjee Avik.K."/>
            <person name="Izumyama S."/>
            <person name="Nakada-Tsukui K."/>
            <person name="Nozaki T."/>
        </authorList>
    </citation>
    <scope>NUCLEOTIDE SEQUENCE [LARGE SCALE GENOMIC DNA]</scope>
    <source>
        <strain evidence="2 3">HM1:IMSS clone 6</strain>
    </source>
</reference>
<dbReference type="VEuPathDB" id="AmoebaDB:EHI5A_103030"/>
<dbReference type="VEuPathDB" id="AmoebaDB:EHI8A_130320"/>
<evidence type="ECO:0000313" key="2">
    <source>
        <dbReference type="EMBL" id="GAT95144.1"/>
    </source>
</evidence>
<evidence type="ECO:0000313" key="3">
    <source>
        <dbReference type="Proteomes" id="UP000078387"/>
    </source>
</evidence>
<proteinExistence type="predicted"/>
<dbReference type="VEuPathDB" id="AmoebaDB:EHI7A_126830"/>
<dbReference type="AlphaFoldDB" id="A0A5K1UUW7"/>
<organism evidence="2 3">
    <name type="scientific">Entamoeba histolytica</name>
    <dbReference type="NCBI Taxonomy" id="5759"/>
    <lineage>
        <taxon>Eukaryota</taxon>
        <taxon>Amoebozoa</taxon>
        <taxon>Evosea</taxon>
        <taxon>Archamoebae</taxon>
        <taxon>Mastigamoebida</taxon>
        <taxon>Entamoebidae</taxon>
        <taxon>Entamoeba</taxon>
    </lineage>
</organism>
<sequence length="534" mass="62964">MQQIQLSEQQIRKFIETSKGLSETTFKTWLTAKLSNFQEEMKKLILALVSEQQKYKNHMEIKDGENIANTIISIWNSCISLIDIISHEKTLTLILQIIYNCMKHPIFTLFQECIVTKAIKRKCIDDCFGIFSKYKRLFIHTIQCIERIFKRIYDEKVIVIESNKVIMKLCGWIIGRACLVLPSLYLGLMKIIEIPDGGIRIIDSLPNKMIERVLPEEYQIAIPNDNLDINEILQYYSMNDFIVCITKGFVLGALENDNFEQLLNESVEYQCLLSKYFKIHGESIRHQQGYSLNKFLFSVDSTLLNQIFSMVVTNTNYLNYQSIIKMANTFNKYINLITQHHDVFNPLTRLPFDSKLLINAFHISKLADNSYALTKLIDTLYHSIQTFPTESRVPIITYLINDSFYFFFTHWSDIVRQHFHYFILYRSTLCWIKDIYNNKLTKQETEIYQSRTIKKYNPLDEDMKLILKVRENSHVLEKTKDTFPLKERIIIEQSTHDFRTLSKESIQWTTSRRKLTEVPSIEFPFKDFSISSLN</sequence>
<dbReference type="EMBL" id="BDEQ01000001">
    <property type="protein sequence ID" value="GAT94718.1"/>
    <property type="molecule type" value="Genomic_DNA"/>
</dbReference>